<dbReference type="PANTHER" id="PTHR47217:SF1">
    <property type="entry name" value="GLOBIN-LIKE PROTEIN"/>
    <property type="match status" value="1"/>
</dbReference>
<keyword evidence="1 6" id="KW-0813">Transport</keyword>
<dbReference type="GO" id="GO:0005344">
    <property type="term" value="F:oxygen carrier activity"/>
    <property type="evidence" value="ECO:0007669"/>
    <property type="project" value="UniProtKB-KW"/>
</dbReference>
<dbReference type="GO" id="GO:0005833">
    <property type="term" value="C:hemoglobin complex"/>
    <property type="evidence" value="ECO:0007669"/>
    <property type="project" value="InterPro"/>
</dbReference>
<evidence type="ECO:0000256" key="1">
    <source>
        <dbReference type="ARBA" id="ARBA00022448"/>
    </source>
</evidence>
<dbReference type="InterPro" id="IPR012292">
    <property type="entry name" value="Globin/Proto"/>
</dbReference>
<dbReference type="CDD" id="cd01040">
    <property type="entry name" value="Mb-like"/>
    <property type="match status" value="1"/>
</dbReference>
<evidence type="ECO:0000256" key="4">
    <source>
        <dbReference type="ARBA" id="ARBA00022723"/>
    </source>
</evidence>
<keyword evidence="9" id="KW-1185">Reference proteome</keyword>
<dbReference type="EMBL" id="CAJPVJ010004996">
    <property type="protein sequence ID" value="CAG2169122.1"/>
    <property type="molecule type" value="Genomic_DNA"/>
</dbReference>
<gene>
    <name evidence="8" type="ORF">ONB1V03_LOCUS8606</name>
</gene>
<dbReference type="GO" id="GO:0005576">
    <property type="term" value="C:extracellular region"/>
    <property type="evidence" value="ECO:0007669"/>
    <property type="project" value="InterPro"/>
</dbReference>
<dbReference type="Gene3D" id="1.10.490.10">
    <property type="entry name" value="Globins"/>
    <property type="match status" value="1"/>
</dbReference>
<dbReference type="PRINTS" id="PR00611">
    <property type="entry name" value="ERYTHCRUORIN"/>
</dbReference>
<dbReference type="GO" id="GO:0046872">
    <property type="term" value="F:metal ion binding"/>
    <property type="evidence" value="ECO:0007669"/>
    <property type="project" value="UniProtKB-KW"/>
</dbReference>
<evidence type="ECO:0000313" key="9">
    <source>
        <dbReference type="Proteomes" id="UP000728032"/>
    </source>
</evidence>
<dbReference type="InterPro" id="IPR002336">
    <property type="entry name" value="Erythrocruorin"/>
</dbReference>
<dbReference type="GO" id="GO:0020037">
    <property type="term" value="F:heme binding"/>
    <property type="evidence" value="ECO:0007669"/>
    <property type="project" value="InterPro"/>
</dbReference>
<organism evidence="8">
    <name type="scientific">Oppiella nova</name>
    <dbReference type="NCBI Taxonomy" id="334625"/>
    <lineage>
        <taxon>Eukaryota</taxon>
        <taxon>Metazoa</taxon>
        <taxon>Ecdysozoa</taxon>
        <taxon>Arthropoda</taxon>
        <taxon>Chelicerata</taxon>
        <taxon>Arachnida</taxon>
        <taxon>Acari</taxon>
        <taxon>Acariformes</taxon>
        <taxon>Sarcoptiformes</taxon>
        <taxon>Oribatida</taxon>
        <taxon>Brachypylina</taxon>
        <taxon>Oppioidea</taxon>
        <taxon>Oppiidae</taxon>
        <taxon>Oppiella</taxon>
    </lineage>
</organism>
<dbReference type="Pfam" id="PF00042">
    <property type="entry name" value="Globin"/>
    <property type="match status" value="1"/>
</dbReference>
<reference evidence="8" key="1">
    <citation type="submission" date="2020-11" db="EMBL/GenBank/DDBJ databases">
        <authorList>
            <person name="Tran Van P."/>
        </authorList>
    </citation>
    <scope>NUCLEOTIDE SEQUENCE</scope>
</reference>
<proteinExistence type="inferred from homology"/>
<keyword evidence="4" id="KW-0479">Metal-binding</keyword>
<evidence type="ECO:0000256" key="6">
    <source>
        <dbReference type="RuleBase" id="RU000356"/>
    </source>
</evidence>
<comment type="similarity">
    <text evidence="6">Belongs to the globin family.</text>
</comment>
<evidence type="ECO:0000313" key="8">
    <source>
        <dbReference type="EMBL" id="CAD7651938.1"/>
    </source>
</evidence>
<dbReference type="InterPro" id="IPR009050">
    <property type="entry name" value="Globin-like_sf"/>
</dbReference>
<dbReference type="GO" id="GO:0019825">
    <property type="term" value="F:oxygen binding"/>
    <property type="evidence" value="ECO:0007669"/>
    <property type="project" value="InterPro"/>
</dbReference>
<dbReference type="InterPro" id="IPR000971">
    <property type="entry name" value="Globin"/>
</dbReference>
<sequence>MSEEADKAGLTATEKNLIRNTWALVKQDVPGNAYDLFIRFFDENPTYQQLFKSFKNVPKSELRGNKKVLAHGTNVLYAISMLVDNIDDTEVLVEMLTKLGRNHGNRRISYDMFVNLEKTLVGLLADKLGPTVMTQDAVNAWKKTYGVILSVLKPGLESPDAD</sequence>
<dbReference type="SUPFAM" id="SSF46458">
    <property type="entry name" value="Globin-like"/>
    <property type="match status" value="1"/>
</dbReference>
<feature type="domain" description="Globin" evidence="7">
    <location>
        <begin position="9"/>
        <end position="157"/>
    </location>
</feature>
<name>A0A7R9M1P1_9ACAR</name>
<dbReference type="AlphaFoldDB" id="A0A7R9M1P1"/>
<dbReference type="PANTHER" id="PTHR47217">
    <property type="entry name" value="GLOBIN-LIKE PROTEIN"/>
    <property type="match status" value="1"/>
</dbReference>
<accession>A0A7R9M1P1</accession>
<evidence type="ECO:0000256" key="2">
    <source>
        <dbReference type="ARBA" id="ARBA00022617"/>
    </source>
</evidence>
<evidence type="ECO:0000256" key="3">
    <source>
        <dbReference type="ARBA" id="ARBA00022621"/>
    </source>
</evidence>
<dbReference type="InterPro" id="IPR044399">
    <property type="entry name" value="Mb-like_M"/>
</dbReference>
<evidence type="ECO:0000256" key="5">
    <source>
        <dbReference type="ARBA" id="ARBA00023004"/>
    </source>
</evidence>
<dbReference type="Proteomes" id="UP000728032">
    <property type="component" value="Unassembled WGS sequence"/>
</dbReference>
<dbReference type="EMBL" id="OC919821">
    <property type="protein sequence ID" value="CAD7651938.1"/>
    <property type="molecule type" value="Genomic_DNA"/>
</dbReference>
<keyword evidence="2 6" id="KW-0349">Heme</keyword>
<evidence type="ECO:0000259" key="7">
    <source>
        <dbReference type="PROSITE" id="PS01033"/>
    </source>
</evidence>
<dbReference type="OrthoDB" id="436496at2759"/>
<dbReference type="PROSITE" id="PS01033">
    <property type="entry name" value="GLOBIN"/>
    <property type="match status" value="1"/>
</dbReference>
<keyword evidence="3 6" id="KW-0561">Oxygen transport</keyword>
<protein>
    <recommendedName>
        <fullName evidence="7">Globin domain-containing protein</fullName>
    </recommendedName>
</protein>
<keyword evidence="5" id="KW-0408">Iron</keyword>